<keyword evidence="3" id="KW-1185">Reference proteome</keyword>
<keyword evidence="1" id="KW-1133">Transmembrane helix</keyword>
<gene>
    <name evidence="2" type="ORF">SAMN05192568_100696</name>
</gene>
<dbReference type="Proteomes" id="UP000199048">
    <property type="component" value="Unassembled WGS sequence"/>
</dbReference>
<dbReference type="EMBL" id="FOTK01000006">
    <property type="protein sequence ID" value="SFL52677.1"/>
    <property type="molecule type" value="Genomic_DNA"/>
</dbReference>
<reference evidence="3" key="1">
    <citation type="submission" date="2016-10" db="EMBL/GenBank/DDBJ databases">
        <authorList>
            <person name="Varghese N."/>
            <person name="Submissions S."/>
        </authorList>
    </citation>
    <scope>NUCLEOTIDE SEQUENCE [LARGE SCALE GENOMIC DNA]</scope>
    <source>
        <strain evidence="3">BL36</strain>
    </source>
</reference>
<accession>A0A1I4IF41</accession>
<name>A0A1I4IF41_9HYPH</name>
<keyword evidence="1" id="KW-0472">Membrane</keyword>
<dbReference type="AlphaFoldDB" id="A0A1I4IF41"/>
<evidence type="ECO:0000313" key="2">
    <source>
        <dbReference type="EMBL" id="SFL52677.1"/>
    </source>
</evidence>
<evidence type="ECO:0000313" key="3">
    <source>
        <dbReference type="Proteomes" id="UP000199048"/>
    </source>
</evidence>
<proteinExistence type="predicted"/>
<organism evidence="2 3">
    <name type="scientific">Methylobacterium pseudosasicola</name>
    <dbReference type="NCBI Taxonomy" id="582667"/>
    <lineage>
        <taxon>Bacteria</taxon>
        <taxon>Pseudomonadati</taxon>
        <taxon>Pseudomonadota</taxon>
        <taxon>Alphaproteobacteria</taxon>
        <taxon>Hyphomicrobiales</taxon>
        <taxon>Methylobacteriaceae</taxon>
        <taxon>Methylobacterium</taxon>
    </lineage>
</organism>
<dbReference type="RefSeq" id="WP_167367693.1">
    <property type="nucleotide sequence ID" value="NZ_FOTK01000006.1"/>
</dbReference>
<protein>
    <submittedName>
        <fullName evidence="2">Uncharacterized protein</fullName>
    </submittedName>
</protein>
<feature type="transmembrane region" description="Helical" evidence="1">
    <location>
        <begin position="29"/>
        <end position="51"/>
    </location>
</feature>
<evidence type="ECO:0000256" key="1">
    <source>
        <dbReference type="SAM" id="Phobius"/>
    </source>
</evidence>
<keyword evidence="1" id="KW-0812">Transmembrane</keyword>
<sequence>MSVIATAGCVGSALVFTLAASSGPLLALAGFFGGGTIGGMIGAVAVAALGWGRA</sequence>